<gene>
    <name evidence="6 10" type="primary">uvrC</name>
    <name evidence="10" type="ORF">BARAN1_0148</name>
</gene>
<dbReference type="SUPFAM" id="SSF47781">
    <property type="entry name" value="RuvA domain 2-like"/>
    <property type="match status" value="1"/>
</dbReference>
<dbReference type="KEGG" id="bana:BARAN1_0148"/>
<dbReference type="Pfam" id="PF14520">
    <property type="entry name" value="HHH_5"/>
    <property type="match status" value="1"/>
</dbReference>
<dbReference type="GO" id="GO:0006289">
    <property type="term" value="P:nucleotide-excision repair"/>
    <property type="evidence" value="ECO:0007669"/>
    <property type="project" value="UniProtKB-UniRule"/>
</dbReference>
<dbReference type="EMBL" id="LS483254">
    <property type="protein sequence ID" value="SQD92173.1"/>
    <property type="molecule type" value="Genomic_DNA"/>
</dbReference>
<dbReference type="InterPro" id="IPR047296">
    <property type="entry name" value="GIY-YIG_UvrC_Cho"/>
</dbReference>
<reference evidence="11" key="1">
    <citation type="submission" date="2018-05" db="EMBL/GenBank/DDBJ databases">
        <authorList>
            <person name="Hao L."/>
        </authorList>
    </citation>
    <scope>NUCLEOTIDE SEQUENCE [LARGE SCALE GENOMIC DNA]</scope>
</reference>
<protein>
    <recommendedName>
        <fullName evidence="6">UvrABC system protein C</fullName>
        <shortName evidence="6">Protein UvrC</shortName>
    </recommendedName>
    <alternativeName>
        <fullName evidence="6">Excinuclease ABC subunit C</fullName>
    </alternativeName>
</protein>
<evidence type="ECO:0000256" key="3">
    <source>
        <dbReference type="ARBA" id="ARBA00022769"/>
    </source>
</evidence>
<dbReference type="InterPro" id="IPR050066">
    <property type="entry name" value="UvrABC_protein_C"/>
</dbReference>
<dbReference type="InterPro" id="IPR035901">
    <property type="entry name" value="GIY-YIG_endonuc_sf"/>
</dbReference>
<evidence type="ECO:0000256" key="6">
    <source>
        <dbReference type="HAMAP-Rule" id="MF_00203"/>
    </source>
</evidence>
<dbReference type="GO" id="GO:0009380">
    <property type="term" value="C:excinuclease repair complex"/>
    <property type="evidence" value="ECO:0007669"/>
    <property type="project" value="InterPro"/>
</dbReference>
<dbReference type="GO" id="GO:0009432">
    <property type="term" value="P:SOS response"/>
    <property type="evidence" value="ECO:0007669"/>
    <property type="project" value="UniProtKB-UniRule"/>
</dbReference>
<evidence type="ECO:0000259" key="9">
    <source>
        <dbReference type="PROSITE" id="PS50165"/>
    </source>
</evidence>
<sequence>MANEDLAAKVGDLPKSPGVYLFRGGDGTILYVGKASSLRDRVRSYFQSPRTLSPKVRLLVREARDLEVIVTGTEEDALVLEDALVKKHRPRFNTRLRDDKRYPYLKITAEPFPRVLVVRRPAGDGARYFGPFTSSRSMRRVVKLAHKLFPIRTCNLPVGEKRYERPCLLYHIGRCSGPCAGLVSPEEYRRAVDAAALLFEGRVEQVVEDLALQMVRAAGEERFEHAARLRDTVHALERIRERQAVALPEPVDLDAVAVEVNEERGHGAVLIVRAGRLIGREGFPLALPPGSTPQEALEEFLDQYYTRTTAIPSEVLVPVPVAESGALAAYLAGRRGGRVHIGVPRSPERRAILEMAERNAALALKQAEKVTAPPAEEEAVDELGEALGLSARPWRIEAYDISNLQGQEATGSMVVFVGGRPRRDAYRKFRVRISGKPDDYAMMAEVLRRRLRHGLAEISDPSVARGRFSDLPDLILVDGGKGQLGVAERALAEVDLSGIEVAALAKREELVYVPGRADPIRLPRGSPALKLLQGIRDEAHRFAITYHRTLREKRTLGSLLDTVPGIGPRRKALLLARFGSVDGLRRASLEELLSVPGLPRSTAELLYKALHA</sequence>
<comment type="subcellular location">
    <subcellularLocation>
        <location evidence="6">Cytoplasm</location>
    </subcellularLocation>
</comment>
<dbReference type="SUPFAM" id="SSF82771">
    <property type="entry name" value="GIY-YIG endonuclease"/>
    <property type="match status" value="1"/>
</dbReference>
<organism evidence="10 11">
    <name type="scientific">Candidatus Bipolaricaulis anaerobius</name>
    <dbReference type="NCBI Taxonomy" id="2026885"/>
    <lineage>
        <taxon>Bacteria</taxon>
        <taxon>Candidatus Bipolaricaulota</taxon>
        <taxon>Candidatus Bipolaricaulia</taxon>
        <taxon>Candidatus Bipolaricaulales</taxon>
        <taxon>Candidatus Bipolaricaulaceae</taxon>
        <taxon>Candidatus Bipolaricaulis</taxon>
    </lineage>
</organism>
<dbReference type="InterPro" id="IPR004791">
    <property type="entry name" value="UvrC"/>
</dbReference>
<dbReference type="NCBIfam" id="TIGR00194">
    <property type="entry name" value="uvrC"/>
    <property type="match status" value="1"/>
</dbReference>
<evidence type="ECO:0000313" key="10">
    <source>
        <dbReference type="EMBL" id="SQD92173.1"/>
    </source>
</evidence>
<keyword evidence="6" id="KW-0742">SOS response</keyword>
<comment type="function">
    <text evidence="6">The UvrABC repair system catalyzes the recognition and processing of DNA lesions. UvrC both incises the 5' and 3' sides of the lesion. The N-terminal half is responsible for the 3' incision and the C-terminal half is responsible for the 5' incision.</text>
</comment>
<evidence type="ECO:0000256" key="4">
    <source>
        <dbReference type="ARBA" id="ARBA00022881"/>
    </source>
</evidence>
<feature type="domain" description="GIY-YIG" evidence="8">
    <location>
        <begin position="15"/>
        <end position="94"/>
    </location>
</feature>
<dbReference type="GO" id="GO:0003677">
    <property type="term" value="F:DNA binding"/>
    <property type="evidence" value="ECO:0007669"/>
    <property type="project" value="UniProtKB-UniRule"/>
</dbReference>
<proteinExistence type="inferred from homology"/>
<dbReference type="FunFam" id="3.40.1440.10:FF:000001">
    <property type="entry name" value="UvrABC system protein C"/>
    <property type="match status" value="1"/>
</dbReference>
<evidence type="ECO:0000256" key="5">
    <source>
        <dbReference type="ARBA" id="ARBA00023204"/>
    </source>
</evidence>
<dbReference type="SMART" id="SM00465">
    <property type="entry name" value="GIYc"/>
    <property type="match status" value="1"/>
</dbReference>
<dbReference type="RefSeq" id="WP_157959339.1">
    <property type="nucleotide sequence ID" value="NZ_LS483254.1"/>
</dbReference>
<dbReference type="Gene3D" id="3.40.1440.10">
    <property type="entry name" value="GIY-YIG endonuclease"/>
    <property type="match status" value="1"/>
</dbReference>
<dbReference type="Gene3D" id="1.10.150.20">
    <property type="entry name" value="5' to 3' exonuclease, C-terminal subdomain"/>
    <property type="match status" value="1"/>
</dbReference>
<dbReference type="HAMAP" id="MF_00203">
    <property type="entry name" value="UvrC"/>
    <property type="match status" value="1"/>
</dbReference>
<keyword evidence="2 6" id="KW-0227">DNA damage</keyword>
<dbReference type="GO" id="GO:0009381">
    <property type="term" value="F:excinuclease ABC activity"/>
    <property type="evidence" value="ECO:0007669"/>
    <property type="project" value="UniProtKB-UniRule"/>
</dbReference>
<dbReference type="GO" id="GO:0005737">
    <property type="term" value="C:cytoplasm"/>
    <property type="evidence" value="ECO:0007669"/>
    <property type="project" value="UniProtKB-SubCell"/>
</dbReference>
<dbReference type="SUPFAM" id="SSF46600">
    <property type="entry name" value="C-terminal UvrC-binding domain of UvrB"/>
    <property type="match status" value="1"/>
</dbReference>
<evidence type="ECO:0000259" key="7">
    <source>
        <dbReference type="PROSITE" id="PS50151"/>
    </source>
</evidence>
<dbReference type="PANTHER" id="PTHR30562">
    <property type="entry name" value="UVRC/OXIDOREDUCTASE"/>
    <property type="match status" value="1"/>
</dbReference>
<keyword evidence="11" id="KW-1185">Reference proteome</keyword>
<comment type="similarity">
    <text evidence="6">Belongs to the UvrC family.</text>
</comment>
<evidence type="ECO:0000256" key="1">
    <source>
        <dbReference type="ARBA" id="ARBA00022490"/>
    </source>
</evidence>
<evidence type="ECO:0000313" key="11">
    <source>
        <dbReference type="Proteomes" id="UP000249818"/>
    </source>
</evidence>
<dbReference type="NCBIfam" id="NF001824">
    <property type="entry name" value="PRK00558.1-5"/>
    <property type="match status" value="1"/>
</dbReference>
<accession>A0A2X3K512</accession>
<dbReference type="PROSITE" id="PS50165">
    <property type="entry name" value="UVRC"/>
    <property type="match status" value="1"/>
</dbReference>
<dbReference type="InterPro" id="IPR001162">
    <property type="entry name" value="UvrC_RNase_H_dom"/>
</dbReference>
<dbReference type="Proteomes" id="UP000249818">
    <property type="component" value="Chromosome BARAN1"/>
</dbReference>
<keyword evidence="3 6" id="KW-0228">DNA excision</keyword>
<feature type="domain" description="UvrC family homology region profile" evidence="9">
    <location>
        <begin position="269"/>
        <end position="491"/>
    </location>
</feature>
<dbReference type="PROSITE" id="PS50164">
    <property type="entry name" value="GIY_YIG"/>
    <property type="match status" value="1"/>
</dbReference>
<dbReference type="Gene3D" id="4.10.860.10">
    <property type="entry name" value="UVR domain"/>
    <property type="match status" value="1"/>
</dbReference>
<dbReference type="AlphaFoldDB" id="A0A2X3K512"/>
<keyword evidence="4 6" id="KW-0267">Excision nuclease</keyword>
<dbReference type="CDD" id="cd10434">
    <property type="entry name" value="GIY-YIG_UvrC_Cho"/>
    <property type="match status" value="1"/>
</dbReference>
<name>A0A2X3K512_9BACT</name>
<dbReference type="InterPro" id="IPR000305">
    <property type="entry name" value="GIY-YIG_endonuc"/>
</dbReference>
<evidence type="ECO:0000259" key="8">
    <source>
        <dbReference type="PROSITE" id="PS50164"/>
    </source>
</evidence>
<dbReference type="InterPro" id="IPR036876">
    <property type="entry name" value="UVR_dom_sf"/>
</dbReference>
<dbReference type="Pfam" id="PF08459">
    <property type="entry name" value="UvrC_RNaseH_dom"/>
    <property type="match status" value="1"/>
</dbReference>
<keyword evidence="1 6" id="KW-0963">Cytoplasm</keyword>
<keyword evidence="5 6" id="KW-0234">DNA repair</keyword>
<feature type="domain" description="UVR" evidence="7">
    <location>
        <begin position="204"/>
        <end position="239"/>
    </location>
</feature>
<dbReference type="InterPro" id="IPR001943">
    <property type="entry name" value="UVR_dom"/>
</dbReference>
<dbReference type="Gene3D" id="3.30.420.340">
    <property type="entry name" value="UvrC, RNAse H endonuclease domain"/>
    <property type="match status" value="1"/>
</dbReference>
<dbReference type="Pfam" id="PF22920">
    <property type="entry name" value="UvrC_RNaseH"/>
    <property type="match status" value="1"/>
</dbReference>
<dbReference type="OrthoDB" id="9804933at2"/>
<evidence type="ECO:0000256" key="2">
    <source>
        <dbReference type="ARBA" id="ARBA00022763"/>
    </source>
</evidence>
<dbReference type="InterPro" id="IPR010994">
    <property type="entry name" value="RuvA_2-like"/>
</dbReference>
<dbReference type="InterPro" id="IPR038476">
    <property type="entry name" value="UvrC_RNase_H_dom_sf"/>
</dbReference>
<dbReference type="PROSITE" id="PS50151">
    <property type="entry name" value="UVR"/>
    <property type="match status" value="1"/>
</dbReference>
<dbReference type="PANTHER" id="PTHR30562:SF1">
    <property type="entry name" value="UVRABC SYSTEM PROTEIN C"/>
    <property type="match status" value="1"/>
</dbReference>
<comment type="subunit">
    <text evidence="6">Interacts with UvrB in an incision complex.</text>
</comment>